<dbReference type="InterPro" id="IPR000644">
    <property type="entry name" value="CBS_dom"/>
</dbReference>
<dbReference type="PROSITE" id="PS51371">
    <property type="entry name" value="CBS"/>
    <property type="match status" value="2"/>
</dbReference>
<dbReference type="Gene3D" id="3.10.580.10">
    <property type="entry name" value="CBS-domain"/>
    <property type="match status" value="1"/>
</dbReference>
<dbReference type="Pfam" id="PF08940">
    <property type="entry name" value="DUF1918"/>
    <property type="match status" value="1"/>
</dbReference>
<gene>
    <name evidence="4" type="ORF">FF36_00527</name>
</gene>
<dbReference type="Gene3D" id="2.30.30.440">
    <property type="entry name" value="Domain of unknown function DUF1918"/>
    <property type="match status" value="1"/>
</dbReference>
<dbReference type="Pfam" id="PF00571">
    <property type="entry name" value="CBS"/>
    <property type="match status" value="2"/>
</dbReference>
<keyword evidence="1 2" id="KW-0129">CBS domain</keyword>
<evidence type="ECO:0000256" key="2">
    <source>
        <dbReference type="PROSITE-ProRule" id="PRU00703"/>
    </source>
</evidence>
<reference evidence="5" key="1">
    <citation type="submission" date="2015-02" db="EMBL/GenBank/DDBJ databases">
        <title>Draft Genome of Frankia sp. CpI1-S.</title>
        <authorList>
            <person name="Oshone R.T."/>
            <person name="Ngom M."/>
            <person name="Ghodhbane-Gtari F."/>
            <person name="Gtari M."/>
            <person name="Morris K."/>
            <person name="Thomas K."/>
            <person name="Sen A."/>
            <person name="Tisa L.S."/>
        </authorList>
    </citation>
    <scope>NUCLEOTIDE SEQUENCE [LARGE SCALE GENOMIC DNA]</scope>
    <source>
        <strain evidence="5">CpI1-S</strain>
    </source>
</reference>
<dbReference type="InterPro" id="IPR015035">
    <property type="entry name" value="DUF1918"/>
</dbReference>
<evidence type="ECO:0000256" key="1">
    <source>
        <dbReference type="ARBA" id="ARBA00023122"/>
    </source>
</evidence>
<name>A0A0D8BND0_9ACTN</name>
<comment type="caution">
    <text evidence="4">The sequence shown here is derived from an EMBL/GenBank/DDBJ whole genome shotgun (WGS) entry which is preliminary data.</text>
</comment>
<sequence>MAYIGSVVSGPPVTVARATTISEAARKMGRTGVGALLVVDDDRQAAERQVDDRQAGERQVGDRLVGIVTDRDIVLRGVARGIGPDGRIDALMTTEVITVPAGMGVERAYEIFRDHAIRRLPVLDGRRIVGLVSVDDLLIRSEREIADLVHPLCEETFAPHREAAAPVVTERVTTTTTTTTAAVRMADFAAPARRRTALHAHPGDTLVVHSHVPRAPDRLGEIFEARTDAGDPPFAVRWSDTGHVSFVYPGPDAEIRRGGERAVADSTR</sequence>
<keyword evidence="5" id="KW-1185">Reference proteome</keyword>
<accession>A0A0D8BND0</accession>
<dbReference type="SUPFAM" id="SSF50118">
    <property type="entry name" value="Cell growth inhibitor/plasmid maintenance toxic component"/>
    <property type="match status" value="1"/>
</dbReference>
<dbReference type="InterPro" id="IPR051257">
    <property type="entry name" value="Diverse_CBS-Domain"/>
</dbReference>
<evidence type="ECO:0000259" key="3">
    <source>
        <dbReference type="PROSITE" id="PS51371"/>
    </source>
</evidence>
<feature type="domain" description="CBS" evidence="3">
    <location>
        <begin position="92"/>
        <end position="148"/>
    </location>
</feature>
<dbReference type="EMBL" id="JYFN01000003">
    <property type="protein sequence ID" value="KJE24917.1"/>
    <property type="molecule type" value="Genomic_DNA"/>
</dbReference>
<dbReference type="PANTHER" id="PTHR43080:SF2">
    <property type="entry name" value="CBS DOMAIN-CONTAINING PROTEIN"/>
    <property type="match status" value="1"/>
</dbReference>
<reference evidence="4 5" key="2">
    <citation type="journal article" date="2016" name="Genome Announc.">
        <title>Permanent Draft Genome Sequences for Two Variants of Frankia sp. Strain CpI1, the First Frankia Strain Isolated from Root Nodules of Comptonia peregrina.</title>
        <authorList>
            <person name="Oshone R."/>
            <person name="Hurst S.G.IV."/>
            <person name="Abebe-Akele F."/>
            <person name="Simpson S."/>
            <person name="Morris K."/>
            <person name="Thomas W.K."/>
            <person name="Tisa L.S."/>
        </authorList>
    </citation>
    <scope>NUCLEOTIDE SEQUENCE [LARGE SCALE GENOMIC DNA]</scope>
    <source>
        <strain evidence="5">CpI1-S</strain>
    </source>
</reference>
<evidence type="ECO:0000313" key="5">
    <source>
        <dbReference type="Proteomes" id="UP000032545"/>
    </source>
</evidence>
<dbReference type="SMART" id="SM00116">
    <property type="entry name" value="CBS"/>
    <property type="match status" value="2"/>
</dbReference>
<dbReference type="OrthoDB" id="9789996at2"/>
<dbReference type="Proteomes" id="UP000032545">
    <property type="component" value="Unassembled WGS sequence"/>
</dbReference>
<organism evidence="4 5">
    <name type="scientific">Frankia torreyi</name>
    <dbReference type="NCBI Taxonomy" id="1856"/>
    <lineage>
        <taxon>Bacteria</taxon>
        <taxon>Bacillati</taxon>
        <taxon>Actinomycetota</taxon>
        <taxon>Actinomycetes</taxon>
        <taxon>Frankiales</taxon>
        <taxon>Frankiaceae</taxon>
        <taxon>Frankia</taxon>
    </lineage>
</organism>
<proteinExistence type="predicted"/>
<dbReference type="PATRIC" id="fig|1502723.3.peg.2126"/>
<dbReference type="AlphaFoldDB" id="A0A0D8BND0"/>
<dbReference type="PANTHER" id="PTHR43080">
    <property type="entry name" value="CBS DOMAIN-CONTAINING PROTEIN CBSX3, MITOCHONDRIAL"/>
    <property type="match status" value="1"/>
</dbReference>
<evidence type="ECO:0000313" key="4">
    <source>
        <dbReference type="EMBL" id="KJE24917.1"/>
    </source>
</evidence>
<feature type="domain" description="CBS" evidence="3">
    <location>
        <begin position="7"/>
        <end position="86"/>
    </location>
</feature>
<dbReference type="InterPro" id="IPR046342">
    <property type="entry name" value="CBS_dom_sf"/>
</dbReference>
<dbReference type="RefSeq" id="WP_044883342.1">
    <property type="nucleotide sequence ID" value="NZ_JYFN01000003.1"/>
</dbReference>
<protein>
    <recommendedName>
        <fullName evidence="3">CBS domain-containing protein</fullName>
    </recommendedName>
</protein>
<dbReference type="SUPFAM" id="SSF54631">
    <property type="entry name" value="CBS-domain pair"/>
    <property type="match status" value="1"/>
</dbReference>